<accession>A0A388S8A1</accession>
<evidence type="ECO:0000313" key="1">
    <source>
        <dbReference type="EMBL" id="GBO90612.1"/>
    </source>
</evidence>
<sequence length="430" mass="49849">MTYSIKRLREEGHFCLSNLDAVENIDVFWAEVKKVARLYIEDTNVFVAPDLFEALDKQTCFSCFRGDDYNTRIAFVGKRGDIETLRSVAFRVFCLPETNNAQGLKILGKFILSKRNRLIFTPEQLRHIICAFPLRREQSDILKYYCLHGCDCHENILKFLGRSMYPVFDKLYLRGQDIGSRLTQLVATANVMTVMTSIDFFIKDYRHERAPLLCAFRDGTFRPRSLSISFAPGNHSFRATEIDEVREFMAGFLEALSSPDCSLKELHLRAFNLTDIALDLKKNVVEMLQKNKSLRVLGVYSTVSRLQFPQMSILNAAAAHPRLRKLCFYPPTRNPPKPGQTGPFPMWAQKNRSHDIQFIDKEELSNRRRLRKWRKAVFAIIMKDFDAITKVEDERIRSHLLATTLGNFHQKPDRVYHLLCGNQDLLARYC</sequence>
<keyword evidence="2" id="KW-1185">Reference proteome</keyword>
<dbReference type="AlphaFoldDB" id="A0A388S8A1"/>
<dbReference type="Proteomes" id="UP000198406">
    <property type="component" value="Unassembled WGS sequence"/>
</dbReference>
<protein>
    <submittedName>
        <fullName evidence="1">Uncharacterized protein</fullName>
    </submittedName>
</protein>
<reference evidence="1 2" key="1">
    <citation type="journal article" date="2015" name="Plant Cell">
        <title>Oil accumulation by the oleaginous diatom Fistulifera solaris as revealed by the genome and transcriptome.</title>
        <authorList>
            <person name="Tanaka T."/>
            <person name="Maeda Y."/>
            <person name="Veluchamy A."/>
            <person name="Tanaka M."/>
            <person name="Abida H."/>
            <person name="Marechal E."/>
            <person name="Bowler C."/>
            <person name="Muto M."/>
            <person name="Sunaga Y."/>
            <person name="Tanaka M."/>
            <person name="Yoshino T."/>
            <person name="Taniguchi T."/>
            <person name="Fukuda Y."/>
            <person name="Nemoto M."/>
            <person name="Matsumoto M."/>
            <person name="Wong P.S."/>
            <person name="Aburatani S."/>
            <person name="Fujibuchi W."/>
        </authorList>
    </citation>
    <scope>NUCLEOTIDE SEQUENCE [LARGE SCALE GENOMIC DNA]</scope>
    <source>
        <strain evidence="1 2">JPCC DA0580</strain>
    </source>
</reference>
<gene>
    <name evidence="1" type="ORF">FisN_9Hh130</name>
</gene>
<organism evidence="1 2">
    <name type="scientific">Fistulifera solaris</name>
    <name type="common">Oleaginous diatom</name>
    <dbReference type="NCBI Taxonomy" id="1519565"/>
    <lineage>
        <taxon>Eukaryota</taxon>
        <taxon>Sar</taxon>
        <taxon>Stramenopiles</taxon>
        <taxon>Ochrophyta</taxon>
        <taxon>Bacillariophyta</taxon>
        <taxon>Bacillariophyceae</taxon>
        <taxon>Bacillariophycidae</taxon>
        <taxon>Naviculales</taxon>
        <taxon>Naviculaceae</taxon>
        <taxon>Fistulifera</taxon>
    </lineage>
</organism>
<comment type="caution">
    <text evidence="1">The sequence shown here is derived from an EMBL/GenBank/DDBJ whole genome shotgun (WGS) entry which is preliminary data.</text>
</comment>
<dbReference type="InParanoid" id="A0A388S8A1"/>
<proteinExistence type="predicted"/>
<dbReference type="EMBL" id="BDSP01000147">
    <property type="protein sequence ID" value="GBO90612.1"/>
    <property type="molecule type" value="Genomic_DNA"/>
</dbReference>
<name>A0A388S8A1_FISSO</name>
<evidence type="ECO:0000313" key="2">
    <source>
        <dbReference type="Proteomes" id="UP000198406"/>
    </source>
</evidence>